<proteinExistence type="predicted"/>
<protein>
    <recommendedName>
        <fullName evidence="1">Glycosyltransferase 2-like domain-containing protein</fullName>
    </recommendedName>
</protein>
<sequence length="244" mass="28766">MSIIVCGCTKNSASYIYKHLELLYDIQNDIRFSSFSLLVYENNSTDNTVEVLENFKKTHPLFNYISETNNIVHRSQAIAHGRNTLLQYVQNYEYMIMVDLDDVISTFKSSQIKYLFENNEWDALFANCIGKYYDIWALRIYPDIWTKTNPFKMIDYDCWDMARLYTRKIISVHQITIQTNTPLIPVSSAFGGFGIYRVSKIKDCRYNGTKCEHVHFHKEMIEKNNAKLFICPKFLVNRQDQHIV</sequence>
<dbReference type="Pfam" id="PF00535">
    <property type="entry name" value="Glycos_transf_2"/>
    <property type="match status" value="1"/>
</dbReference>
<organism evidence="2">
    <name type="scientific">viral metagenome</name>
    <dbReference type="NCBI Taxonomy" id="1070528"/>
    <lineage>
        <taxon>unclassified sequences</taxon>
        <taxon>metagenomes</taxon>
        <taxon>organismal metagenomes</taxon>
    </lineage>
</organism>
<name>A0A6C0ETP6_9ZZZZ</name>
<evidence type="ECO:0000259" key="1">
    <source>
        <dbReference type="Pfam" id="PF00535"/>
    </source>
</evidence>
<dbReference type="InterPro" id="IPR001173">
    <property type="entry name" value="Glyco_trans_2-like"/>
</dbReference>
<dbReference type="Gene3D" id="3.90.550.10">
    <property type="entry name" value="Spore Coat Polysaccharide Biosynthesis Protein SpsA, Chain A"/>
    <property type="match status" value="1"/>
</dbReference>
<dbReference type="AlphaFoldDB" id="A0A6C0ETP6"/>
<accession>A0A6C0ETP6</accession>
<dbReference type="CDD" id="cd00761">
    <property type="entry name" value="Glyco_tranf_GTA_type"/>
    <property type="match status" value="1"/>
</dbReference>
<dbReference type="EMBL" id="MN738931">
    <property type="protein sequence ID" value="QHT32112.1"/>
    <property type="molecule type" value="Genomic_DNA"/>
</dbReference>
<dbReference type="InterPro" id="IPR029044">
    <property type="entry name" value="Nucleotide-diphossugar_trans"/>
</dbReference>
<feature type="domain" description="Glycosyltransferase 2-like" evidence="1">
    <location>
        <begin position="8"/>
        <end position="140"/>
    </location>
</feature>
<dbReference type="SUPFAM" id="SSF53448">
    <property type="entry name" value="Nucleotide-diphospho-sugar transferases"/>
    <property type="match status" value="1"/>
</dbReference>
<reference evidence="2" key="1">
    <citation type="journal article" date="2020" name="Nature">
        <title>Giant virus diversity and host interactions through global metagenomics.</title>
        <authorList>
            <person name="Schulz F."/>
            <person name="Roux S."/>
            <person name="Paez-Espino D."/>
            <person name="Jungbluth S."/>
            <person name="Walsh D.A."/>
            <person name="Denef V.J."/>
            <person name="McMahon K.D."/>
            <person name="Konstantinidis K.T."/>
            <person name="Eloe-Fadrosh E.A."/>
            <person name="Kyrpides N.C."/>
            <person name="Woyke T."/>
        </authorList>
    </citation>
    <scope>NUCLEOTIDE SEQUENCE</scope>
    <source>
        <strain evidence="2">GVMAG-M-3300009159-65</strain>
    </source>
</reference>
<evidence type="ECO:0000313" key="2">
    <source>
        <dbReference type="EMBL" id="QHT32112.1"/>
    </source>
</evidence>